<accession>A0ABU9CKK1</accession>
<dbReference type="RefSeq" id="WP_341410757.1">
    <property type="nucleotide sequence ID" value="NZ_JBBUTH010000007.1"/>
</dbReference>
<evidence type="ECO:0000313" key="3">
    <source>
        <dbReference type="Proteomes" id="UP001365405"/>
    </source>
</evidence>
<reference evidence="2 3" key="1">
    <citation type="submission" date="2024-04" db="EMBL/GenBank/DDBJ databases">
        <title>Novel species of the genus Ideonella isolated from streams.</title>
        <authorList>
            <person name="Lu H."/>
        </authorList>
    </citation>
    <scope>NUCLEOTIDE SEQUENCE [LARGE SCALE GENOMIC DNA]</scope>
    <source>
        <strain evidence="2 3">DXS22W</strain>
    </source>
</reference>
<dbReference type="Pfam" id="PF11845">
    <property type="entry name" value="Tll0287-like"/>
    <property type="match status" value="1"/>
</dbReference>
<comment type="caution">
    <text evidence="2">The sequence shown here is derived from an EMBL/GenBank/DDBJ whole genome shotgun (WGS) entry which is preliminary data.</text>
</comment>
<evidence type="ECO:0000313" key="2">
    <source>
        <dbReference type="EMBL" id="MEK8051067.1"/>
    </source>
</evidence>
<dbReference type="Proteomes" id="UP001365405">
    <property type="component" value="Unassembled WGS sequence"/>
</dbReference>
<feature type="domain" description="Tll0287-like" evidence="1">
    <location>
        <begin position="74"/>
        <end position="200"/>
    </location>
</feature>
<organism evidence="2 3">
    <name type="scientific">Pseudaquabacterium inlustre</name>
    <dbReference type="NCBI Taxonomy" id="2984192"/>
    <lineage>
        <taxon>Bacteria</taxon>
        <taxon>Pseudomonadati</taxon>
        <taxon>Pseudomonadota</taxon>
        <taxon>Betaproteobacteria</taxon>
        <taxon>Burkholderiales</taxon>
        <taxon>Sphaerotilaceae</taxon>
        <taxon>Pseudaquabacterium</taxon>
    </lineage>
</organism>
<dbReference type="InterPro" id="IPR021796">
    <property type="entry name" value="Tll0287-like_dom"/>
</dbReference>
<keyword evidence="3" id="KW-1185">Reference proteome</keyword>
<protein>
    <submittedName>
        <fullName evidence="2">DUF3365 domain-containing protein</fullName>
    </submittedName>
</protein>
<evidence type="ECO:0000259" key="1">
    <source>
        <dbReference type="Pfam" id="PF11845"/>
    </source>
</evidence>
<sequence>MLGVVVTGLLLAGCAAPPPPASTPAVSPVVAAPDDPWVADARGIAASVPPRLLATLKQEIDRGGPEGAIAACREQAPALARAASAESGWAVRRVSLRERNPKALPDAWERGVLAEFDRIAAARGTAAPIEHAEVVATPDGKRERRYMRALPTQELCLACHGARASLSAGVTERLRTLYPADRAVDYRVGEIRGAMTLRQPIP</sequence>
<gene>
    <name evidence="2" type="ORF">AACH10_12525</name>
</gene>
<proteinExistence type="predicted"/>
<dbReference type="EMBL" id="JBBUTH010000007">
    <property type="protein sequence ID" value="MEK8051067.1"/>
    <property type="molecule type" value="Genomic_DNA"/>
</dbReference>
<name>A0ABU9CKK1_9BURK</name>